<dbReference type="GO" id="GO:0009231">
    <property type="term" value="P:riboflavin biosynthetic process"/>
    <property type="evidence" value="ECO:0007669"/>
    <property type="project" value="UniProtKB-KW"/>
</dbReference>
<evidence type="ECO:0000256" key="11">
    <source>
        <dbReference type="PROSITE-ProRule" id="PRU00524"/>
    </source>
</evidence>
<organism evidence="13 14">
    <name type="scientific">Candidatus Sulfobium mesophilum</name>
    <dbReference type="NCBI Taxonomy" id="2016548"/>
    <lineage>
        <taxon>Bacteria</taxon>
        <taxon>Pseudomonadati</taxon>
        <taxon>Nitrospirota</taxon>
        <taxon>Nitrospiria</taxon>
        <taxon>Nitrospirales</taxon>
        <taxon>Nitrospiraceae</taxon>
        <taxon>Candidatus Sulfobium</taxon>
    </lineage>
</organism>
<dbReference type="Gene3D" id="2.40.30.20">
    <property type="match status" value="2"/>
</dbReference>
<dbReference type="SUPFAM" id="SSF63380">
    <property type="entry name" value="Riboflavin synthase domain-like"/>
    <property type="match status" value="2"/>
</dbReference>
<dbReference type="NCBIfam" id="TIGR00187">
    <property type="entry name" value="ribE"/>
    <property type="match status" value="1"/>
</dbReference>
<reference evidence="14" key="1">
    <citation type="submission" date="2018-03" db="EMBL/GenBank/DDBJ databases">
        <authorList>
            <person name="Zecchin S."/>
        </authorList>
    </citation>
    <scope>NUCLEOTIDE SEQUENCE [LARGE SCALE GENOMIC DNA]</scope>
</reference>
<feature type="repeat" description="Lumazine-binding" evidence="11">
    <location>
        <begin position="97"/>
        <end position="193"/>
    </location>
</feature>
<feature type="domain" description="Lumazine-binding" evidence="12">
    <location>
        <begin position="1"/>
        <end position="96"/>
    </location>
</feature>
<proteinExistence type="predicted"/>
<evidence type="ECO:0000256" key="1">
    <source>
        <dbReference type="ARBA" id="ARBA00000968"/>
    </source>
</evidence>
<comment type="pathway">
    <text evidence="3">Cofactor biosynthesis; riboflavin biosynthesis; riboflavin from 2-hydroxy-3-oxobutyl phosphate and 5-amino-6-(D-ribitylamino)uracil: step 2/2.</text>
</comment>
<dbReference type="PROSITE" id="PS51177">
    <property type="entry name" value="LUMAZINE_BIND"/>
    <property type="match status" value="2"/>
</dbReference>
<dbReference type="Pfam" id="PF00677">
    <property type="entry name" value="Lum_binding"/>
    <property type="match status" value="2"/>
</dbReference>
<dbReference type="AlphaFoldDB" id="A0A2U3QGC9"/>
<dbReference type="PIRSF" id="PIRSF000498">
    <property type="entry name" value="Riboflavin_syn_A"/>
    <property type="match status" value="1"/>
</dbReference>
<evidence type="ECO:0000256" key="8">
    <source>
        <dbReference type="ARBA" id="ARBA00022679"/>
    </source>
</evidence>
<feature type="repeat" description="Lumazine-binding" evidence="11">
    <location>
        <begin position="1"/>
        <end position="96"/>
    </location>
</feature>
<evidence type="ECO:0000256" key="3">
    <source>
        <dbReference type="ARBA" id="ARBA00004887"/>
    </source>
</evidence>
<evidence type="ECO:0000256" key="5">
    <source>
        <dbReference type="ARBA" id="ARBA00012827"/>
    </source>
</evidence>
<sequence length="211" mass="22424">MFTGLIAEMGEIVTVTKRGSGARMSLNSRHLSSEAQIGDSIAVNGTCLTVVELKGQTLSFDVSYETLRSTNLGELKTKDRVNLEPSLRLDSRLGGHFVTGHIDGLGTIESKAASGDVLRIVIGAGSDITRFLVEKGSVAVDGISLTVVEVMPKGFSTVIIPHTAALTTIGYKGPGDTVNIEVDILGKYVSKFLHKGRDSVLLKTLSEEGFM</sequence>
<dbReference type="GO" id="GO:0004746">
    <property type="term" value="F:riboflavin synthase activity"/>
    <property type="evidence" value="ECO:0007669"/>
    <property type="project" value="UniProtKB-UniRule"/>
</dbReference>
<dbReference type="EC" id="2.5.1.9" evidence="5 10"/>
<dbReference type="InterPro" id="IPR026017">
    <property type="entry name" value="Lumazine-bd_dom"/>
</dbReference>
<dbReference type="InterPro" id="IPR023366">
    <property type="entry name" value="ATP_synth_asu-like_sf"/>
</dbReference>
<dbReference type="PANTHER" id="PTHR21098">
    <property type="entry name" value="RIBOFLAVIN SYNTHASE ALPHA CHAIN"/>
    <property type="match status" value="1"/>
</dbReference>
<evidence type="ECO:0000313" key="14">
    <source>
        <dbReference type="Proteomes" id="UP000245125"/>
    </source>
</evidence>
<name>A0A2U3QGC9_9BACT</name>
<dbReference type="FunFam" id="2.40.30.20:FF:000003">
    <property type="entry name" value="Riboflavin synthase, alpha subunit"/>
    <property type="match status" value="1"/>
</dbReference>
<comment type="subunit">
    <text evidence="4">Homotrimer.</text>
</comment>
<dbReference type="InterPro" id="IPR001783">
    <property type="entry name" value="Lumazine-bd"/>
</dbReference>
<comment type="catalytic activity">
    <reaction evidence="1">
        <text>2 6,7-dimethyl-8-(1-D-ribityl)lumazine + H(+) = 5-amino-6-(D-ribitylamino)uracil + riboflavin</text>
        <dbReference type="Rhea" id="RHEA:20772"/>
        <dbReference type="ChEBI" id="CHEBI:15378"/>
        <dbReference type="ChEBI" id="CHEBI:15934"/>
        <dbReference type="ChEBI" id="CHEBI:57986"/>
        <dbReference type="ChEBI" id="CHEBI:58201"/>
        <dbReference type="EC" id="2.5.1.9"/>
    </reaction>
</comment>
<dbReference type="NCBIfam" id="NF006767">
    <property type="entry name" value="PRK09289.1"/>
    <property type="match status" value="1"/>
</dbReference>
<evidence type="ECO:0000256" key="10">
    <source>
        <dbReference type="NCBIfam" id="TIGR00187"/>
    </source>
</evidence>
<evidence type="ECO:0000256" key="2">
    <source>
        <dbReference type="ARBA" id="ARBA00002803"/>
    </source>
</evidence>
<evidence type="ECO:0000256" key="7">
    <source>
        <dbReference type="ARBA" id="ARBA00022619"/>
    </source>
</evidence>
<dbReference type="EMBL" id="OUUY01000069">
    <property type="protein sequence ID" value="SPQ00448.1"/>
    <property type="molecule type" value="Genomic_DNA"/>
</dbReference>
<dbReference type="CDD" id="cd00402">
    <property type="entry name" value="Riboflavin_synthase_like"/>
    <property type="match status" value="1"/>
</dbReference>
<dbReference type="InterPro" id="IPR017938">
    <property type="entry name" value="Riboflavin_synthase-like_b-brl"/>
</dbReference>
<evidence type="ECO:0000256" key="4">
    <source>
        <dbReference type="ARBA" id="ARBA00011233"/>
    </source>
</evidence>
<evidence type="ECO:0000259" key="12">
    <source>
        <dbReference type="PROSITE" id="PS51177"/>
    </source>
</evidence>
<dbReference type="FunFam" id="2.40.30.20:FF:000004">
    <property type="entry name" value="Riboflavin synthase, alpha subunit"/>
    <property type="match status" value="1"/>
</dbReference>
<keyword evidence="14" id="KW-1185">Reference proteome</keyword>
<feature type="domain" description="Lumazine-binding" evidence="12">
    <location>
        <begin position="97"/>
        <end position="193"/>
    </location>
</feature>
<comment type="function">
    <text evidence="2">Catalyzes the dismutation of two molecules of 6,7-dimethyl-8-ribityllumazine, resulting in the formation of riboflavin and 5-amino-6-(D-ribitylamino)uracil.</text>
</comment>
<keyword evidence="8 13" id="KW-0808">Transferase</keyword>
<evidence type="ECO:0000256" key="6">
    <source>
        <dbReference type="ARBA" id="ARBA00013950"/>
    </source>
</evidence>
<dbReference type="PANTHER" id="PTHR21098:SF12">
    <property type="entry name" value="RIBOFLAVIN SYNTHASE"/>
    <property type="match status" value="1"/>
</dbReference>
<dbReference type="OrthoDB" id="9788537at2"/>
<gene>
    <name evidence="13" type="primary">ribE</name>
    <name evidence="13" type="ORF">NBG4_240012</name>
</gene>
<accession>A0A2U3QGC9</accession>
<keyword evidence="7" id="KW-0686">Riboflavin biosynthesis</keyword>
<evidence type="ECO:0000313" key="13">
    <source>
        <dbReference type="EMBL" id="SPQ00448.1"/>
    </source>
</evidence>
<keyword evidence="9" id="KW-0677">Repeat</keyword>
<evidence type="ECO:0000256" key="9">
    <source>
        <dbReference type="ARBA" id="ARBA00022737"/>
    </source>
</evidence>
<protein>
    <recommendedName>
        <fullName evidence="6 10">Riboflavin synthase</fullName>
        <ecNumber evidence="5 10">2.5.1.9</ecNumber>
    </recommendedName>
</protein>
<dbReference type="Proteomes" id="UP000245125">
    <property type="component" value="Unassembled WGS sequence"/>
</dbReference>